<organism evidence="1 2">
    <name type="scientific">Rhabditophanes sp. KR3021</name>
    <dbReference type="NCBI Taxonomy" id="114890"/>
    <lineage>
        <taxon>Eukaryota</taxon>
        <taxon>Metazoa</taxon>
        <taxon>Ecdysozoa</taxon>
        <taxon>Nematoda</taxon>
        <taxon>Chromadorea</taxon>
        <taxon>Rhabditida</taxon>
        <taxon>Tylenchina</taxon>
        <taxon>Panagrolaimomorpha</taxon>
        <taxon>Strongyloidoidea</taxon>
        <taxon>Alloionematidae</taxon>
        <taxon>Rhabditophanes</taxon>
    </lineage>
</organism>
<dbReference type="WBParaSite" id="RSKR_0000904200.1">
    <property type="protein sequence ID" value="RSKR_0000904200.1"/>
    <property type="gene ID" value="RSKR_0000904200"/>
</dbReference>
<dbReference type="Proteomes" id="UP000095286">
    <property type="component" value="Unplaced"/>
</dbReference>
<name>A0AC35UA98_9BILA</name>
<evidence type="ECO:0000313" key="2">
    <source>
        <dbReference type="WBParaSite" id="RSKR_0000904200.1"/>
    </source>
</evidence>
<proteinExistence type="predicted"/>
<protein>
    <submittedName>
        <fullName evidence="2">Protein FAM136A</fullName>
    </submittedName>
</protein>
<accession>A0AC35UA98</accession>
<evidence type="ECO:0000313" key="1">
    <source>
        <dbReference type="Proteomes" id="UP000095286"/>
    </source>
</evidence>
<reference evidence="2" key="1">
    <citation type="submission" date="2016-11" db="UniProtKB">
        <authorList>
            <consortium name="WormBaseParasite"/>
        </authorList>
    </citation>
    <scope>IDENTIFICATION</scope>
    <source>
        <strain evidence="2">KR3021</strain>
    </source>
</reference>
<sequence>MEEEQKKMTQAVDNFVEELDRKYIRQIQKKMFDCSSKCVDNQGASRNSVEDCITTCNSTMIAAQKYLEHELNTLQQQLSRCAMAAYDKSIQKFGEPKTEQQTLAVKEYLSKNIPTCVNDHIALLPKIESRFVKDIFRKL</sequence>